<keyword evidence="11" id="KW-0393">Immunoglobulin domain</keyword>
<evidence type="ECO:0000256" key="9">
    <source>
        <dbReference type="ARBA" id="ARBA00023157"/>
    </source>
</evidence>
<dbReference type="KEGG" id="bbel:109471760"/>
<protein>
    <submittedName>
        <fullName evidence="17">Leucine-rich repeats and immunoglobulin-like domains protein 3 isoform X1</fullName>
    </submittedName>
</protein>
<dbReference type="Pfam" id="PF13927">
    <property type="entry name" value="Ig_3"/>
    <property type="match status" value="1"/>
</dbReference>
<keyword evidence="8 13" id="KW-0472">Membrane</keyword>
<evidence type="ECO:0000256" key="4">
    <source>
        <dbReference type="ARBA" id="ARBA00022692"/>
    </source>
</evidence>
<feature type="chain" id="PRO_5027976446" evidence="14">
    <location>
        <begin position="27"/>
        <end position="1205"/>
    </location>
</feature>
<dbReference type="FunFam" id="2.60.40.10:FF:000150">
    <property type="entry name" value="Leucine rich repeats and immunoglobulin like domains 3"/>
    <property type="match status" value="1"/>
</dbReference>
<keyword evidence="3" id="KW-0433">Leucine-rich repeat</keyword>
<dbReference type="FunFam" id="3.80.10.10:FF:000023">
    <property type="entry name" value="Leucine rich repeats and immunoglobulin like domains 3"/>
    <property type="match status" value="1"/>
</dbReference>
<evidence type="ECO:0000256" key="12">
    <source>
        <dbReference type="SAM" id="MobiDB-lite"/>
    </source>
</evidence>
<dbReference type="InterPro" id="IPR003591">
    <property type="entry name" value="Leu-rich_rpt_typical-subtyp"/>
</dbReference>
<feature type="domain" description="Ig-like" evidence="15">
    <location>
        <begin position="658"/>
        <end position="747"/>
    </location>
</feature>
<evidence type="ECO:0000313" key="17">
    <source>
        <dbReference type="RefSeq" id="XP_019626678.1"/>
    </source>
</evidence>
<evidence type="ECO:0000256" key="2">
    <source>
        <dbReference type="ARBA" id="ARBA00022475"/>
    </source>
</evidence>
<dbReference type="AlphaFoldDB" id="A0A6P4YQK8"/>
<evidence type="ECO:0000259" key="15">
    <source>
        <dbReference type="PROSITE" id="PS50835"/>
    </source>
</evidence>
<dbReference type="InterPro" id="IPR003599">
    <property type="entry name" value="Ig_sub"/>
</dbReference>
<reference evidence="17" key="1">
    <citation type="submission" date="2025-08" db="UniProtKB">
        <authorList>
            <consortium name="RefSeq"/>
        </authorList>
    </citation>
    <scope>IDENTIFICATION</scope>
    <source>
        <tissue evidence="17">Gonad</tissue>
    </source>
</reference>
<feature type="domain" description="Ig-like" evidence="15">
    <location>
        <begin position="555"/>
        <end position="653"/>
    </location>
</feature>
<dbReference type="Pfam" id="PF07679">
    <property type="entry name" value="I-set"/>
    <property type="match status" value="2"/>
</dbReference>
<keyword evidence="2" id="KW-1003">Cell membrane</keyword>
<feature type="region of interest" description="Disordered" evidence="12">
    <location>
        <begin position="891"/>
        <end position="963"/>
    </location>
</feature>
<feature type="compositionally biased region" description="Polar residues" evidence="12">
    <location>
        <begin position="1018"/>
        <end position="1032"/>
    </location>
</feature>
<feature type="compositionally biased region" description="Low complexity" evidence="12">
    <location>
        <begin position="1063"/>
        <end position="1072"/>
    </location>
</feature>
<keyword evidence="6" id="KW-0677">Repeat</keyword>
<dbReference type="PRINTS" id="PR00019">
    <property type="entry name" value="LEURICHRPT"/>
</dbReference>
<comment type="subcellular location">
    <subcellularLocation>
        <location evidence="1">Cell membrane</location>
        <topology evidence="1">Single-pass type I membrane protein</topology>
    </subcellularLocation>
</comment>
<dbReference type="SUPFAM" id="SSF52058">
    <property type="entry name" value="L domain-like"/>
    <property type="match status" value="2"/>
</dbReference>
<dbReference type="PROSITE" id="PS50835">
    <property type="entry name" value="IG_LIKE"/>
    <property type="match status" value="3"/>
</dbReference>
<dbReference type="SMART" id="SM00369">
    <property type="entry name" value="LRR_TYP"/>
    <property type="match status" value="18"/>
</dbReference>
<dbReference type="SUPFAM" id="SSF48726">
    <property type="entry name" value="Immunoglobulin"/>
    <property type="match status" value="3"/>
</dbReference>
<keyword evidence="4 13" id="KW-0812">Transmembrane</keyword>
<dbReference type="InterPro" id="IPR013098">
    <property type="entry name" value="Ig_I-set"/>
</dbReference>
<dbReference type="FunFam" id="2.60.40.10:FF:000161">
    <property type="entry name" value="Leucine rich repeats and immunoglobulin like domains 2"/>
    <property type="match status" value="1"/>
</dbReference>
<evidence type="ECO:0000256" key="3">
    <source>
        <dbReference type="ARBA" id="ARBA00022614"/>
    </source>
</evidence>
<evidence type="ECO:0000256" key="11">
    <source>
        <dbReference type="ARBA" id="ARBA00023319"/>
    </source>
</evidence>
<evidence type="ECO:0000256" key="5">
    <source>
        <dbReference type="ARBA" id="ARBA00022729"/>
    </source>
</evidence>
<evidence type="ECO:0000256" key="7">
    <source>
        <dbReference type="ARBA" id="ARBA00022989"/>
    </source>
</evidence>
<accession>A0A6P4YQK8</accession>
<dbReference type="PROSITE" id="PS51450">
    <property type="entry name" value="LRR"/>
    <property type="match status" value="8"/>
</dbReference>
<dbReference type="OrthoDB" id="5917255at2759"/>
<evidence type="ECO:0000256" key="1">
    <source>
        <dbReference type="ARBA" id="ARBA00004251"/>
    </source>
</evidence>
<dbReference type="Gene3D" id="3.80.10.10">
    <property type="entry name" value="Ribonuclease Inhibitor"/>
    <property type="match status" value="5"/>
</dbReference>
<gene>
    <name evidence="17" type="primary">LOC109471760</name>
</gene>
<dbReference type="PANTHER" id="PTHR45842:SF12">
    <property type="entry name" value="KEKKON 5, ISOFORM A"/>
    <property type="match status" value="1"/>
</dbReference>
<organism evidence="16 17">
    <name type="scientific">Branchiostoma belcheri</name>
    <name type="common">Amphioxus</name>
    <dbReference type="NCBI Taxonomy" id="7741"/>
    <lineage>
        <taxon>Eukaryota</taxon>
        <taxon>Metazoa</taxon>
        <taxon>Chordata</taxon>
        <taxon>Cephalochordata</taxon>
        <taxon>Leptocardii</taxon>
        <taxon>Amphioxiformes</taxon>
        <taxon>Branchiostomatidae</taxon>
        <taxon>Branchiostoma</taxon>
    </lineage>
</organism>
<keyword evidence="16" id="KW-1185">Reference proteome</keyword>
<dbReference type="Pfam" id="PF13855">
    <property type="entry name" value="LRR_8"/>
    <property type="match status" value="6"/>
</dbReference>
<dbReference type="InterPro" id="IPR000372">
    <property type="entry name" value="LRRNT"/>
</dbReference>
<dbReference type="Gene3D" id="2.60.40.10">
    <property type="entry name" value="Immunoglobulins"/>
    <property type="match status" value="3"/>
</dbReference>
<evidence type="ECO:0000256" key="8">
    <source>
        <dbReference type="ARBA" id="ARBA00023136"/>
    </source>
</evidence>
<dbReference type="SMART" id="SM00365">
    <property type="entry name" value="LRR_SD22"/>
    <property type="match status" value="10"/>
</dbReference>
<dbReference type="SMART" id="SM00013">
    <property type="entry name" value="LRRNT"/>
    <property type="match status" value="1"/>
</dbReference>
<dbReference type="PANTHER" id="PTHR45842">
    <property type="entry name" value="SYNAPTIC ADHESION-LIKE MOLECULE SALM"/>
    <property type="match status" value="1"/>
</dbReference>
<name>A0A6P4YQK8_BRABE</name>
<evidence type="ECO:0000256" key="10">
    <source>
        <dbReference type="ARBA" id="ARBA00023180"/>
    </source>
</evidence>
<dbReference type="Pfam" id="PF01463">
    <property type="entry name" value="LRRCT"/>
    <property type="match status" value="1"/>
</dbReference>
<dbReference type="SMART" id="SM00082">
    <property type="entry name" value="LRRCT"/>
    <property type="match status" value="1"/>
</dbReference>
<dbReference type="GeneID" id="109471760"/>
<dbReference type="SMART" id="SM00408">
    <property type="entry name" value="IGc2"/>
    <property type="match status" value="3"/>
</dbReference>
<dbReference type="FunFam" id="2.60.40.10:FF:000224">
    <property type="entry name" value="Leucine rich repeats and immunoglobulin like domains 3"/>
    <property type="match status" value="1"/>
</dbReference>
<evidence type="ECO:0000256" key="14">
    <source>
        <dbReference type="SAM" id="SignalP"/>
    </source>
</evidence>
<dbReference type="InterPro" id="IPR001611">
    <property type="entry name" value="Leu-rich_rpt"/>
</dbReference>
<dbReference type="RefSeq" id="XP_019626678.1">
    <property type="nucleotide sequence ID" value="XM_019771119.1"/>
</dbReference>
<dbReference type="InterPro" id="IPR013783">
    <property type="entry name" value="Ig-like_fold"/>
</dbReference>
<dbReference type="FunFam" id="3.80.10.10:FF:000770">
    <property type="entry name" value="Uncharacterized protein"/>
    <property type="match status" value="2"/>
</dbReference>
<feature type="transmembrane region" description="Helical" evidence="13">
    <location>
        <begin position="863"/>
        <end position="884"/>
    </location>
</feature>
<feature type="compositionally biased region" description="Basic and acidic residues" evidence="12">
    <location>
        <begin position="1086"/>
        <end position="1097"/>
    </location>
</feature>
<dbReference type="InterPro" id="IPR000483">
    <property type="entry name" value="Cys-rich_flank_reg_C"/>
</dbReference>
<evidence type="ECO:0000256" key="13">
    <source>
        <dbReference type="SAM" id="Phobius"/>
    </source>
</evidence>
<dbReference type="InterPro" id="IPR036179">
    <property type="entry name" value="Ig-like_dom_sf"/>
</dbReference>
<keyword evidence="5 14" id="KW-0732">Signal</keyword>
<dbReference type="InterPro" id="IPR050467">
    <property type="entry name" value="LRFN"/>
</dbReference>
<feature type="region of interest" description="Disordered" evidence="12">
    <location>
        <begin position="1018"/>
        <end position="1149"/>
    </location>
</feature>
<feature type="domain" description="Ig-like" evidence="15">
    <location>
        <begin position="752"/>
        <end position="838"/>
    </location>
</feature>
<keyword evidence="7 13" id="KW-1133">Transmembrane helix</keyword>
<keyword evidence="10" id="KW-0325">Glycoprotein</keyword>
<evidence type="ECO:0000256" key="6">
    <source>
        <dbReference type="ARBA" id="ARBA00022737"/>
    </source>
</evidence>
<feature type="signal peptide" evidence="14">
    <location>
        <begin position="1"/>
        <end position="26"/>
    </location>
</feature>
<dbReference type="Proteomes" id="UP000515135">
    <property type="component" value="Unplaced"/>
</dbReference>
<evidence type="ECO:0000313" key="16">
    <source>
        <dbReference type="Proteomes" id="UP000515135"/>
    </source>
</evidence>
<dbReference type="InterPro" id="IPR007110">
    <property type="entry name" value="Ig-like_dom"/>
</dbReference>
<keyword evidence="9" id="KW-1015">Disulfide bond</keyword>
<dbReference type="SMART" id="SM00409">
    <property type="entry name" value="IG"/>
    <property type="match status" value="3"/>
</dbReference>
<dbReference type="InterPro" id="IPR003598">
    <property type="entry name" value="Ig_sub2"/>
</dbReference>
<sequence>MAAALLSLLRWAFVVLAALLSAGADAQNTQCPSECSCQGFLVDCSNRRLRHIPTRLPSWVQILELQSNQISTIPEDAFSGLDNLQQLDLSNNQLRILNASVFRDLKGLRELKIDHNHLTEFVNVGAFAPNLTVLSLDLSNNQLRILNASVFRDLKGLREVKIDHNHLTEFVNVGAFAPNLTVLSLEHNQISSLPPGVLSNFTSLRQLYLSHNKISAILQGTFPTGLPLYTLDLNNNKISGLTKGCFDNLTHLETLRLNKNRISRIPPKMFKLPSLKSLELNRNRIKKIEGLSFHGLESLQVLRLRRNHISTLMDGSFWGLSNIQQLQMDGNNLTSITKGWLYGLSKLQQLTLSRNAIKVIESEGWDFCKELWHLDLSHNQLIAIENGAFSRLSKLQLLDLSNNKICDIAEGAFQGLSSLQTLELKSNEISWAIEDMNGAFSGLRALNKLNLDRNHIKSIAKRAFSGLDGLRKLDLTDNDISSIQPDAFAGLKLLEELRMNSSNLICDCQLKWLPRFLKESGFGNTVDAKCSHPEELRGVNILQVKDFTCDDQPKPTITTHPKTTTALRGDNVTLLCAVTSIAASPMHFAWKHDNKVIENADIENYATMADGNIVMEYTSILKLWNVDDSTEGRYQCVISNHFGPLYSNKAKLTVHVFPKFTNPPQDFTARADGTAKLQCAAIGQPAPQIAWQKDGGTDFPAARERRMHMMPEDDFFFIVKVKTSDMGVYTCTATNDAGTITANATLTVLETPTFVRPLEDTETMEGETTVLECLAAGSPQPSVSWKKDGDEVPKTNRHFLTASNQLLIIMHTEPGDAGRYECEMSNTVGTKRESASLTVVPGVNPTQVLASEGVAQESTTTGIIIISVVCCVVGTSLVWVIIIYRTRGNKEEYSQTNTDETNLPPDMPGSNFRLSQEGVDGGGQDPAAQHGHQPPHPGPRLQHPSATNSLGRRADSGSDAVSVEVPCSRYPSRLRSAAIFPSDAPETQLSPLTQHEQALAEHSGNSITSIPLPEEVANSQGDVNQNTTTHSPLRTFRPIHSPSGEENEAQLQEKGGVERYHHPSGSSGSSSSPEERRRHHHHRSRDRLVPDLYHRAEPPGSDDMDVESEAQTYSSSLSSNSSQGLPRFPKDVQSEFNPPPSPLTRSRSSPIAAVVPPHQSPVYRYPYQQHSSGASQYNNPTEAFPSSKSLILTMNNHRIGRDVTL</sequence>
<dbReference type="InterPro" id="IPR032675">
    <property type="entry name" value="LRR_dom_sf"/>
</dbReference>
<proteinExistence type="predicted"/>
<dbReference type="GO" id="GO:0005886">
    <property type="term" value="C:plasma membrane"/>
    <property type="evidence" value="ECO:0007669"/>
    <property type="project" value="UniProtKB-SubCell"/>
</dbReference>